<evidence type="ECO:0000313" key="2">
    <source>
        <dbReference type="Proteomes" id="UP001162164"/>
    </source>
</evidence>
<comment type="caution">
    <text evidence="1">The sequence shown here is derived from an EMBL/GenBank/DDBJ whole genome shotgun (WGS) entry which is preliminary data.</text>
</comment>
<organism evidence="1 2">
    <name type="scientific">Molorchus minor</name>
    <dbReference type="NCBI Taxonomy" id="1323400"/>
    <lineage>
        <taxon>Eukaryota</taxon>
        <taxon>Metazoa</taxon>
        <taxon>Ecdysozoa</taxon>
        <taxon>Arthropoda</taxon>
        <taxon>Hexapoda</taxon>
        <taxon>Insecta</taxon>
        <taxon>Pterygota</taxon>
        <taxon>Neoptera</taxon>
        <taxon>Endopterygota</taxon>
        <taxon>Coleoptera</taxon>
        <taxon>Polyphaga</taxon>
        <taxon>Cucujiformia</taxon>
        <taxon>Chrysomeloidea</taxon>
        <taxon>Cerambycidae</taxon>
        <taxon>Lamiinae</taxon>
        <taxon>Monochamini</taxon>
        <taxon>Molorchus</taxon>
    </lineage>
</organism>
<keyword evidence="2" id="KW-1185">Reference proteome</keyword>
<name>A0ABQ9J3X0_9CUCU</name>
<evidence type="ECO:0000313" key="1">
    <source>
        <dbReference type="EMBL" id="KAJ8971858.1"/>
    </source>
</evidence>
<protein>
    <submittedName>
        <fullName evidence="1">Uncharacterized protein</fullName>
    </submittedName>
</protein>
<sequence>MQSKKHADSATNITIVKKNSTDPRELKDNNSLSFKHGIAKRTSLCRLRRLTDTTCIRRSIALPVRRNRGGSMKMHISNFKSGMKQIKLRKISENVLLAYFAEKSEKVEVFHLMGNIFYVEINTRMSAKT</sequence>
<accession>A0ABQ9J3X0</accession>
<dbReference type="Proteomes" id="UP001162164">
    <property type="component" value="Unassembled WGS sequence"/>
</dbReference>
<reference evidence="1" key="1">
    <citation type="journal article" date="2023" name="Insect Mol. Biol.">
        <title>Genome sequencing provides insights into the evolution of gene families encoding plant cell wall-degrading enzymes in longhorned beetles.</title>
        <authorList>
            <person name="Shin N.R."/>
            <person name="Okamura Y."/>
            <person name="Kirsch R."/>
            <person name="Pauchet Y."/>
        </authorList>
    </citation>
    <scope>NUCLEOTIDE SEQUENCE</scope>
    <source>
        <strain evidence="1">MMC_N1</strain>
    </source>
</reference>
<dbReference type="EMBL" id="JAPWTJ010001424">
    <property type="protein sequence ID" value="KAJ8971858.1"/>
    <property type="molecule type" value="Genomic_DNA"/>
</dbReference>
<gene>
    <name evidence="1" type="ORF">NQ317_012152</name>
</gene>
<proteinExistence type="predicted"/>